<reference evidence="7 9" key="2">
    <citation type="submission" date="2015-09" db="EMBL/GenBank/DDBJ databases">
        <authorList>
            <person name="Rodrigo-Torres L."/>
            <person name="Arahal D.R."/>
        </authorList>
    </citation>
    <scope>NUCLEOTIDE SEQUENCE [LARGE SCALE GENOMIC DNA]</scope>
    <source>
        <strain evidence="7 9">CECT 5118</strain>
    </source>
</reference>
<feature type="domain" description="HTH lysR-type" evidence="6">
    <location>
        <begin position="6"/>
        <end position="63"/>
    </location>
</feature>
<evidence type="ECO:0000313" key="7">
    <source>
        <dbReference type="EMBL" id="CUH69219.1"/>
    </source>
</evidence>
<dbReference type="Proteomes" id="UP000051887">
    <property type="component" value="Unassembled WGS sequence"/>
</dbReference>
<dbReference type="GO" id="GO:0003700">
    <property type="term" value="F:DNA-binding transcription factor activity"/>
    <property type="evidence" value="ECO:0007669"/>
    <property type="project" value="InterPro"/>
</dbReference>
<dbReference type="SUPFAM" id="SSF46785">
    <property type="entry name" value="Winged helix' DNA-binding domain"/>
    <property type="match status" value="1"/>
</dbReference>
<dbReference type="Pfam" id="PF03466">
    <property type="entry name" value="LysR_substrate"/>
    <property type="match status" value="1"/>
</dbReference>
<dbReference type="FunFam" id="1.10.10.10:FF:000038">
    <property type="entry name" value="Glycine cleavage system transcriptional activator"/>
    <property type="match status" value="1"/>
</dbReference>
<evidence type="ECO:0000256" key="2">
    <source>
        <dbReference type="ARBA" id="ARBA00023015"/>
    </source>
</evidence>
<organism evidence="8 10">
    <name type="scientific">Thalassovita autumnalis</name>
    <dbReference type="NCBI Taxonomy" id="2072972"/>
    <lineage>
        <taxon>Bacteria</taxon>
        <taxon>Pseudomonadati</taxon>
        <taxon>Pseudomonadota</taxon>
        <taxon>Alphaproteobacteria</taxon>
        <taxon>Rhodobacterales</taxon>
        <taxon>Roseobacteraceae</taxon>
        <taxon>Thalassovita</taxon>
    </lineage>
</organism>
<proteinExistence type="inferred from homology"/>
<keyword evidence="3" id="KW-0238">DNA-binding</keyword>
<dbReference type="NCBIfam" id="NF008352">
    <property type="entry name" value="PRK11139.1"/>
    <property type="match status" value="1"/>
</dbReference>
<dbReference type="AlphaFoldDB" id="A0A0P1FXI5"/>
<dbReference type="PROSITE" id="PS50931">
    <property type="entry name" value="HTH_LYSR"/>
    <property type="match status" value="1"/>
</dbReference>
<dbReference type="PRINTS" id="PR00039">
    <property type="entry name" value="HTHLYSR"/>
</dbReference>
<evidence type="ECO:0000259" key="6">
    <source>
        <dbReference type="PROSITE" id="PS50931"/>
    </source>
</evidence>
<gene>
    <name evidence="8" type="primary">gcvA_10</name>
    <name evidence="7" type="synonym">gcvA_9</name>
    <name evidence="7" type="ORF">TL5118_03178</name>
    <name evidence="8" type="ORF">TL5120_03390</name>
</gene>
<evidence type="ECO:0000313" key="8">
    <source>
        <dbReference type="EMBL" id="CUH73578.1"/>
    </source>
</evidence>
<dbReference type="GO" id="GO:0043565">
    <property type="term" value="F:sequence-specific DNA binding"/>
    <property type="evidence" value="ECO:0007669"/>
    <property type="project" value="TreeGrafter"/>
</dbReference>
<evidence type="ECO:0000256" key="4">
    <source>
        <dbReference type="ARBA" id="ARBA00023163"/>
    </source>
</evidence>
<dbReference type="InterPro" id="IPR005119">
    <property type="entry name" value="LysR_subst-bd"/>
</dbReference>
<keyword evidence="2" id="KW-0805">Transcription regulation</keyword>
<sequence>MAQKLPHLTWLRAFEASARHLSFTSAAAELNLTQAAVSKQVKLLEQFLGEPLFERRPRSLALTKIGAAYLPKVRDGFDRILSGTEEVFGGRLSEALTLRAPVGFAVTWIAPRLRRFTEAYPDCPIRLISSVWDEASNAPRVDMEIRYGTGDWSGLVSDRLTWEVFEPLCAPSLLSNGPPLVHPNDLRHHQLLHVLGYEEGWSTWLRSAGVDGVNPGQGMQFDNSLAVFEFAAAGGGVALGRSSMSGPMLDSGRLIRPFHLPVPLNEAFYLTSPSGRAVHPKAGLLREWLLHEAERAPQRRPSPLTPRHPQRMQSL</sequence>
<dbReference type="OrthoDB" id="9813056at2"/>
<evidence type="ECO:0000256" key="3">
    <source>
        <dbReference type="ARBA" id="ARBA00023125"/>
    </source>
</evidence>
<evidence type="ECO:0000313" key="9">
    <source>
        <dbReference type="Proteomes" id="UP000051086"/>
    </source>
</evidence>
<dbReference type="PANTHER" id="PTHR30537:SF74">
    <property type="entry name" value="HTH-TYPE TRANSCRIPTIONAL REGULATOR TRPI"/>
    <property type="match status" value="1"/>
</dbReference>
<keyword evidence="9" id="KW-1185">Reference proteome</keyword>
<reference evidence="8 10" key="1">
    <citation type="submission" date="2015-09" db="EMBL/GenBank/DDBJ databases">
        <authorList>
            <consortium name="Swine Surveillance"/>
        </authorList>
    </citation>
    <scope>NUCLEOTIDE SEQUENCE [LARGE SCALE GENOMIC DNA]</scope>
    <source>
        <strain evidence="8 10">5120</strain>
    </source>
</reference>
<dbReference type="Gene3D" id="3.40.190.10">
    <property type="entry name" value="Periplasmic binding protein-like II"/>
    <property type="match status" value="2"/>
</dbReference>
<dbReference type="Gene3D" id="1.10.10.10">
    <property type="entry name" value="Winged helix-like DNA-binding domain superfamily/Winged helix DNA-binding domain"/>
    <property type="match status" value="1"/>
</dbReference>
<dbReference type="RefSeq" id="WP_082626391.1">
    <property type="nucleotide sequence ID" value="NZ_CYSB01000038.1"/>
</dbReference>
<feature type="region of interest" description="Disordered" evidence="5">
    <location>
        <begin position="295"/>
        <end position="315"/>
    </location>
</feature>
<name>A0A0P1FXI5_9RHOB</name>
<dbReference type="SUPFAM" id="SSF53850">
    <property type="entry name" value="Periplasmic binding protein-like II"/>
    <property type="match status" value="1"/>
</dbReference>
<evidence type="ECO:0000256" key="1">
    <source>
        <dbReference type="ARBA" id="ARBA00009437"/>
    </source>
</evidence>
<evidence type="ECO:0000256" key="5">
    <source>
        <dbReference type="SAM" id="MobiDB-lite"/>
    </source>
</evidence>
<dbReference type="GO" id="GO:0006351">
    <property type="term" value="P:DNA-templated transcription"/>
    <property type="evidence" value="ECO:0007669"/>
    <property type="project" value="TreeGrafter"/>
</dbReference>
<dbReference type="PANTHER" id="PTHR30537">
    <property type="entry name" value="HTH-TYPE TRANSCRIPTIONAL REGULATOR"/>
    <property type="match status" value="1"/>
</dbReference>
<dbReference type="Pfam" id="PF00126">
    <property type="entry name" value="HTH_1"/>
    <property type="match status" value="1"/>
</dbReference>
<comment type="similarity">
    <text evidence="1">Belongs to the LysR transcriptional regulatory family.</text>
</comment>
<dbReference type="InterPro" id="IPR036388">
    <property type="entry name" value="WH-like_DNA-bd_sf"/>
</dbReference>
<evidence type="ECO:0000313" key="10">
    <source>
        <dbReference type="Proteomes" id="UP000051887"/>
    </source>
</evidence>
<dbReference type="EMBL" id="CYSB01000038">
    <property type="protein sequence ID" value="CUH69219.1"/>
    <property type="molecule type" value="Genomic_DNA"/>
</dbReference>
<keyword evidence="4" id="KW-0804">Transcription</keyword>
<dbReference type="CDD" id="cd08432">
    <property type="entry name" value="PBP2_GcdR_TrpI_HvrB_AmpR_like"/>
    <property type="match status" value="1"/>
</dbReference>
<protein>
    <submittedName>
        <fullName evidence="8">Gcv operon activator</fullName>
    </submittedName>
</protein>
<dbReference type="InterPro" id="IPR036390">
    <property type="entry name" value="WH_DNA-bd_sf"/>
</dbReference>
<dbReference type="InterPro" id="IPR058163">
    <property type="entry name" value="LysR-type_TF_proteobact-type"/>
</dbReference>
<dbReference type="InterPro" id="IPR000847">
    <property type="entry name" value="LysR_HTH_N"/>
</dbReference>
<dbReference type="Proteomes" id="UP000051086">
    <property type="component" value="Unassembled WGS sequence"/>
</dbReference>
<accession>A0A0P1FXI5</accession>
<dbReference type="EMBL" id="CYSC01000041">
    <property type="protein sequence ID" value="CUH73578.1"/>
    <property type="molecule type" value="Genomic_DNA"/>
</dbReference>